<dbReference type="InterPro" id="IPR025459">
    <property type="entry name" value="DUF4279"/>
</dbReference>
<protein>
    <submittedName>
        <fullName evidence="1">DUF4279 domain-containing protein</fullName>
    </submittedName>
</protein>
<dbReference type="EMBL" id="JAFIWB010000007">
    <property type="protein sequence ID" value="MBN6102308.1"/>
    <property type="molecule type" value="Genomic_DNA"/>
</dbReference>
<dbReference type="Proteomes" id="UP000695802">
    <property type="component" value="Unassembled WGS sequence"/>
</dbReference>
<name>A0ABS3B150_9XANT</name>
<comment type="caution">
    <text evidence="1">The sequence shown here is derived from an EMBL/GenBank/DDBJ whole genome shotgun (WGS) entry which is preliminary data.</text>
</comment>
<dbReference type="Pfam" id="PF14106">
    <property type="entry name" value="DUF4279"/>
    <property type="match status" value="1"/>
</dbReference>
<sequence length="138" mass="14932">MGIAESSIVSFRVFGDDLVPAEVTALLQCEPTRAFAKGDVRIGKKTGNRYVEKTGRWSVSAADRHPEDISAQISEILGKLSADPAVWDLLASRFTLDIFCGVFMGSSNDGLEFSPGVLGELSKRGISLCLDIYDKSED</sequence>
<accession>A0ABS3B150</accession>
<evidence type="ECO:0000313" key="2">
    <source>
        <dbReference type="Proteomes" id="UP000695802"/>
    </source>
</evidence>
<organism evidence="1 2">
    <name type="scientific">Xanthomonas bonasiae</name>
    <dbReference type="NCBI Taxonomy" id="2810351"/>
    <lineage>
        <taxon>Bacteria</taxon>
        <taxon>Pseudomonadati</taxon>
        <taxon>Pseudomonadota</taxon>
        <taxon>Gammaproteobacteria</taxon>
        <taxon>Lysobacterales</taxon>
        <taxon>Lysobacteraceae</taxon>
        <taxon>Xanthomonas</taxon>
    </lineage>
</organism>
<keyword evidence="2" id="KW-1185">Reference proteome</keyword>
<reference evidence="1 2" key="1">
    <citation type="submission" date="2021-02" db="EMBL/GenBank/DDBJ databases">
        <title>Taxonomically Unique Crown Gall-Associated Xanthomonas Stains Have Deficiency in Virulence Repertories.</title>
        <authorList>
            <person name="Mafakheri H."/>
            <person name="Taghavi S.M."/>
            <person name="Dimkic I."/>
            <person name="Nemanja K."/>
            <person name="Osdaghi E."/>
        </authorList>
    </citation>
    <scope>NUCLEOTIDE SEQUENCE [LARGE SCALE GENOMIC DNA]</scope>
    <source>
        <strain evidence="1 2">FX4</strain>
    </source>
</reference>
<proteinExistence type="predicted"/>
<gene>
    <name evidence="1" type="ORF">JR064_09040</name>
</gene>
<evidence type="ECO:0000313" key="1">
    <source>
        <dbReference type="EMBL" id="MBN6102308.1"/>
    </source>
</evidence>